<dbReference type="AlphaFoldDB" id="A0A0A9FN78"/>
<proteinExistence type="predicted"/>
<accession>A0A0A9FN78</accession>
<evidence type="ECO:0000313" key="1">
    <source>
        <dbReference type="EMBL" id="JAE11741.1"/>
    </source>
</evidence>
<reference evidence="1" key="2">
    <citation type="journal article" date="2015" name="Data Brief">
        <title>Shoot transcriptome of the giant reed, Arundo donax.</title>
        <authorList>
            <person name="Barrero R.A."/>
            <person name="Guerrero F.D."/>
            <person name="Moolhuijzen P."/>
            <person name="Goolsby J.A."/>
            <person name="Tidwell J."/>
            <person name="Bellgard S.E."/>
            <person name="Bellgard M.I."/>
        </authorList>
    </citation>
    <scope>NUCLEOTIDE SEQUENCE</scope>
    <source>
        <tissue evidence="1">Shoot tissue taken approximately 20 cm above the soil surface</tissue>
    </source>
</reference>
<sequence length="47" mass="5485">MYLYSEVFTISDAFYIISFHLTVKQKCISFLNSRSSPFHLNPLSHSD</sequence>
<organism evidence="1">
    <name type="scientific">Arundo donax</name>
    <name type="common">Giant reed</name>
    <name type="synonym">Donax arundinaceus</name>
    <dbReference type="NCBI Taxonomy" id="35708"/>
    <lineage>
        <taxon>Eukaryota</taxon>
        <taxon>Viridiplantae</taxon>
        <taxon>Streptophyta</taxon>
        <taxon>Embryophyta</taxon>
        <taxon>Tracheophyta</taxon>
        <taxon>Spermatophyta</taxon>
        <taxon>Magnoliopsida</taxon>
        <taxon>Liliopsida</taxon>
        <taxon>Poales</taxon>
        <taxon>Poaceae</taxon>
        <taxon>PACMAD clade</taxon>
        <taxon>Arundinoideae</taxon>
        <taxon>Arundineae</taxon>
        <taxon>Arundo</taxon>
    </lineage>
</organism>
<reference evidence="1" key="1">
    <citation type="submission" date="2014-09" db="EMBL/GenBank/DDBJ databases">
        <authorList>
            <person name="Magalhaes I.L.F."/>
            <person name="Oliveira U."/>
            <person name="Santos F.R."/>
            <person name="Vidigal T.H.D.A."/>
            <person name="Brescovit A.D."/>
            <person name="Santos A.J."/>
        </authorList>
    </citation>
    <scope>NUCLEOTIDE SEQUENCE</scope>
    <source>
        <tissue evidence="1">Shoot tissue taken approximately 20 cm above the soil surface</tissue>
    </source>
</reference>
<dbReference type="EMBL" id="GBRH01186155">
    <property type="protein sequence ID" value="JAE11741.1"/>
    <property type="molecule type" value="Transcribed_RNA"/>
</dbReference>
<name>A0A0A9FN78_ARUDO</name>
<protein>
    <submittedName>
        <fullName evidence="1">Uncharacterized protein</fullName>
    </submittedName>
</protein>